<accession>A0A917EQ20</accession>
<name>A0A917EQ20_9MICC</name>
<evidence type="ECO:0000259" key="4">
    <source>
        <dbReference type="Pfam" id="PF00080"/>
    </source>
</evidence>
<proteinExistence type="inferred from homology"/>
<feature type="region of interest" description="Disordered" evidence="2">
    <location>
        <begin position="128"/>
        <end position="162"/>
    </location>
</feature>
<keyword evidence="6" id="KW-1185">Reference proteome</keyword>
<feature type="chain" id="PRO_5037227412" evidence="3">
    <location>
        <begin position="29"/>
        <end position="255"/>
    </location>
</feature>
<dbReference type="InterPro" id="IPR036423">
    <property type="entry name" value="SOD-like_Cu/Zn_dom_sf"/>
</dbReference>
<organism evidence="5 6">
    <name type="scientific">Nesterenkonia cremea</name>
    <dbReference type="NCBI Taxonomy" id="1882340"/>
    <lineage>
        <taxon>Bacteria</taxon>
        <taxon>Bacillati</taxon>
        <taxon>Actinomycetota</taxon>
        <taxon>Actinomycetes</taxon>
        <taxon>Micrococcales</taxon>
        <taxon>Micrococcaceae</taxon>
        <taxon>Nesterenkonia</taxon>
    </lineage>
</organism>
<comment type="caution">
    <text evidence="5">The sequence shown here is derived from an EMBL/GenBank/DDBJ whole genome shotgun (WGS) entry which is preliminary data.</text>
</comment>
<dbReference type="PROSITE" id="PS51257">
    <property type="entry name" value="PROKAR_LIPOPROTEIN"/>
    <property type="match status" value="1"/>
</dbReference>
<dbReference type="SUPFAM" id="SSF49329">
    <property type="entry name" value="Cu,Zn superoxide dismutase-like"/>
    <property type="match status" value="1"/>
</dbReference>
<dbReference type="Gene3D" id="2.60.40.200">
    <property type="entry name" value="Superoxide dismutase, copper/zinc binding domain"/>
    <property type="match status" value="1"/>
</dbReference>
<protein>
    <submittedName>
        <fullName evidence="5">Superoxide dismutase [Cu-Zn]</fullName>
    </submittedName>
</protein>
<dbReference type="RefSeq" id="WP_188683204.1">
    <property type="nucleotide sequence ID" value="NZ_BMIS01000003.1"/>
</dbReference>
<dbReference type="Proteomes" id="UP000633136">
    <property type="component" value="Unassembled WGS sequence"/>
</dbReference>
<reference evidence="5" key="1">
    <citation type="journal article" date="2014" name="Int. J. Syst. Evol. Microbiol.">
        <title>Complete genome sequence of Corynebacterium casei LMG S-19264T (=DSM 44701T), isolated from a smear-ripened cheese.</title>
        <authorList>
            <consortium name="US DOE Joint Genome Institute (JGI-PGF)"/>
            <person name="Walter F."/>
            <person name="Albersmeier A."/>
            <person name="Kalinowski J."/>
            <person name="Ruckert C."/>
        </authorList>
    </citation>
    <scope>NUCLEOTIDE SEQUENCE</scope>
    <source>
        <strain evidence="5">CGMCC 1.15388</strain>
    </source>
</reference>
<dbReference type="GO" id="GO:0046872">
    <property type="term" value="F:metal ion binding"/>
    <property type="evidence" value="ECO:0007669"/>
    <property type="project" value="InterPro"/>
</dbReference>
<sequence>MIHPSRGRTLLTGTAVLMLALAACGDDAETQQPTQDAAEQNDAETAGEQEDGGGSAAGPIIAEAQMTDAVGTEVGTLTISEAGEGVVEVHAEIVDMEPGFRGISIHETGVCEIQSANEYGQVGDFFSAGDHLAGDPEEDSGVAEGEEAPEELEEDPELPPDVEPEEQAEVYHPDHAGNLPNLLVTEERTGTLTVLSDRLDEDLLLDEDGSAVIVHTEADNAANIPERYAPEGPDYETLTTGDSGARAACGVLEAP</sequence>
<keyword evidence="3" id="KW-0732">Signal</keyword>
<evidence type="ECO:0000256" key="1">
    <source>
        <dbReference type="ARBA" id="ARBA00010457"/>
    </source>
</evidence>
<dbReference type="EMBL" id="BMIS01000003">
    <property type="protein sequence ID" value="GGE64405.1"/>
    <property type="molecule type" value="Genomic_DNA"/>
</dbReference>
<evidence type="ECO:0000256" key="2">
    <source>
        <dbReference type="SAM" id="MobiDB-lite"/>
    </source>
</evidence>
<evidence type="ECO:0000256" key="3">
    <source>
        <dbReference type="SAM" id="SignalP"/>
    </source>
</evidence>
<dbReference type="AlphaFoldDB" id="A0A917EQ20"/>
<dbReference type="GO" id="GO:0006801">
    <property type="term" value="P:superoxide metabolic process"/>
    <property type="evidence" value="ECO:0007669"/>
    <property type="project" value="InterPro"/>
</dbReference>
<feature type="signal peptide" evidence="3">
    <location>
        <begin position="1"/>
        <end position="28"/>
    </location>
</feature>
<dbReference type="InterPro" id="IPR001424">
    <property type="entry name" value="SOD_Cu_Zn_dom"/>
</dbReference>
<reference evidence="5" key="2">
    <citation type="submission" date="2020-09" db="EMBL/GenBank/DDBJ databases">
        <authorList>
            <person name="Sun Q."/>
            <person name="Zhou Y."/>
        </authorList>
    </citation>
    <scope>NUCLEOTIDE SEQUENCE</scope>
    <source>
        <strain evidence="5">CGMCC 1.15388</strain>
    </source>
</reference>
<evidence type="ECO:0000313" key="5">
    <source>
        <dbReference type="EMBL" id="GGE64405.1"/>
    </source>
</evidence>
<feature type="compositionally biased region" description="Acidic residues" evidence="2">
    <location>
        <begin position="135"/>
        <end position="162"/>
    </location>
</feature>
<feature type="region of interest" description="Disordered" evidence="2">
    <location>
        <begin position="28"/>
        <end position="57"/>
    </location>
</feature>
<dbReference type="Pfam" id="PF00080">
    <property type="entry name" value="Sod_Cu"/>
    <property type="match status" value="1"/>
</dbReference>
<gene>
    <name evidence="5" type="primary">sodC</name>
    <name evidence="5" type="ORF">GCM10011401_09410</name>
</gene>
<evidence type="ECO:0000313" key="6">
    <source>
        <dbReference type="Proteomes" id="UP000633136"/>
    </source>
</evidence>
<feature type="domain" description="Superoxide dismutase copper/zinc binding" evidence="4">
    <location>
        <begin position="75"/>
        <end position="251"/>
    </location>
</feature>
<feature type="compositionally biased region" description="Acidic residues" evidence="2">
    <location>
        <begin position="39"/>
        <end position="51"/>
    </location>
</feature>
<comment type="similarity">
    <text evidence="1">Belongs to the Cu-Zn superoxide dismutase family.</text>
</comment>